<evidence type="ECO:0000313" key="3">
    <source>
        <dbReference type="Proteomes" id="UP000775877"/>
    </source>
</evidence>
<feature type="chain" id="PRO_5037098863" description="SH3 domain-containing protein" evidence="1">
    <location>
        <begin position="23"/>
        <end position="222"/>
    </location>
</feature>
<evidence type="ECO:0008006" key="4">
    <source>
        <dbReference type="Google" id="ProtNLM"/>
    </source>
</evidence>
<proteinExistence type="predicted"/>
<organism evidence="2 3">
    <name type="scientific">Candidatus Dojkabacteria bacterium</name>
    <dbReference type="NCBI Taxonomy" id="2099670"/>
    <lineage>
        <taxon>Bacteria</taxon>
        <taxon>Candidatus Dojkabacteria</taxon>
    </lineage>
</organism>
<gene>
    <name evidence="2" type="ORF">KC678_01120</name>
</gene>
<protein>
    <recommendedName>
        <fullName evidence="4">SH3 domain-containing protein</fullName>
    </recommendedName>
</protein>
<reference evidence="2" key="2">
    <citation type="journal article" date="2021" name="Microbiome">
        <title>Successional dynamics and alternative stable states in a saline activated sludge microbial community over 9 years.</title>
        <authorList>
            <person name="Wang Y."/>
            <person name="Ye J."/>
            <person name="Ju F."/>
            <person name="Liu L."/>
            <person name="Boyd J.A."/>
            <person name="Deng Y."/>
            <person name="Parks D.H."/>
            <person name="Jiang X."/>
            <person name="Yin X."/>
            <person name="Woodcroft B.J."/>
            <person name="Tyson G.W."/>
            <person name="Hugenholtz P."/>
            <person name="Polz M.F."/>
            <person name="Zhang T."/>
        </authorList>
    </citation>
    <scope>NUCLEOTIDE SEQUENCE</scope>
    <source>
        <strain evidence="2">HKST-UBA13</strain>
    </source>
</reference>
<comment type="caution">
    <text evidence="2">The sequence shown here is derived from an EMBL/GenBank/DDBJ whole genome shotgun (WGS) entry which is preliminary data.</text>
</comment>
<sequence>MRKIFVLIVLTALMGMENTISAQTDNCSVVRSRLAVVDIPIQGSPHESSQIHSTYSGDVITRFAVLSQDDSCYVSVLLEESLEEAWIRMDDIYRPVSIMSTATPMVQPTTTPVPSTGQQVQPTAGTCIFRQVSAEADGQVSSGSTVPDFTLAEPGGSERDGRVYWFPEGGQITQFTAGWSWTYSCGGVNQLLAQVLNTGTWTSGWTQVIHGVTGEVLATNPN</sequence>
<dbReference type="AlphaFoldDB" id="A0A955ICB8"/>
<dbReference type="EMBL" id="JAGQLJ010000020">
    <property type="protein sequence ID" value="MCA9380843.1"/>
    <property type="molecule type" value="Genomic_DNA"/>
</dbReference>
<dbReference type="Proteomes" id="UP000775877">
    <property type="component" value="Unassembled WGS sequence"/>
</dbReference>
<feature type="signal peptide" evidence="1">
    <location>
        <begin position="1"/>
        <end position="22"/>
    </location>
</feature>
<keyword evidence="1" id="KW-0732">Signal</keyword>
<evidence type="ECO:0000313" key="2">
    <source>
        <dbReference type="EMBL" id="MCA9380843.1"/>
    </source>
</evidence>
<reference evidence="2" key="1">
    <citation type="submission" date="2020-04" db="EMBL/GenBank/DDBJ databases">
        <authorList>
            <person name="Zhang T."/>
        </authorList>
    </citation>
    <scope>NUCLEOTIDE SEQUENCE</scope>
    <source>
        <strain evidence="2">HKST-UBA13</strain>
    </source>
</reference>
<evidence type="ECO:0000256" key="1">
    <source>
        <dbReference type="SAM" id="SignalP"/>
    </source>
</evidence>
<name>A0A955ICB8_9BACT</name>
<accession>A0A955ICB8</accession>